<dbReference type="Gene3D" id="3.40.47.10">
    <property type="match status" value="1"/>
</dbReference>
<dbReference type="InterPro" id="IPR016039">
    <property type="entry name" value="Thiolase-like"/>
</dbReference>
<dbReference type="SUPFAM" id="SSF53901">
    <property type="entry name" value="Thiolase-like"/>
    <property type="match status" value="1"/>
</dbReference>
<organism evidence="2 3">
    <name type="scientific">Salibacterium salarium</name>
    <dbReference type="NCBI Taxonomy" id="284579"/>
    <lineage>
        <taxon>Bacteria</taxon>
        <taxon>Bacillati</taxon>
        <taxon>Bacillota</taxon>
        <taxon>Bacilli</taxon>
        <taxon>Bacillales</taxon>
        <taxon>Bacillaceae</taxon>
    </lineage>
</organism>
<accession>A0A428MVK3</accession>
<dbReference type="InterPro" id="IPR045984">
    <property type="entry name" value="DUF5940"/>
</dbReference>
<feature type="domain" description="DUF5940" evidence="1">
    <location>
        <begin position="361"/>
        <end position="498"/>
    </location>
</feature>
<dbReference type="AlphaFoldDB" id="A0A428MVK3"/>
<evidence type="ECO:0000259" key="1">
    <source>
        <dbReference type="Pfam" id="PF19364"/>
    </source>
</evidence>
<dbReference type="GO" id="GO:0016746">
    <property type="term" value="F:acyltransferase activity"/>
    <property type="evidence" value="ECO:0007669"/>
    <property type="project" value="InterPro"/>
</dbReference>
<proteinExistence type="predicted"/>
<dbReference type="EMBL" id="RBVX01000042">
    <property type="protein sequence ID" value="RSL30161.1"/>
    <property type="molecule type" value="Genomic_DNA"/>
</dbReference>
<evidence type="ECO:0000313" key="2">
    <source>
        <dbReference type="EMBL" id="RSL30161.1"/>
    </source>
</evidence>
<dbReference type="Proteomes" id="UP000275076">
    <property type="component" value="Unassembled WGS sequence"/>
</dbReference>
<dbReference type="NCBIfam" id="NF040746">
    <property type="entry name" value="reduct_C_beta"/>
    <property type="match status" value="1"/>
</dbReference>
<keyword evidence="3" id="KW-1185">Reference proteome</keyword>
<protein>
    <submittedName>
        <fullName evidence="2">Glycine reductase</fullName>
    </submittedName>
</protein>
<dbReference type="OrthoDB" id="9762068at2"/>
<reference evidence="2 3" key="1">
    <citation type="submission" date="2018-10" db="EMBL/GenBank/DDBJ databases">
        <title>Draft genome sequence of Bacillus salarius IM0101, isolated from a hypersaline soil in Inner Mongolia, China.</title>
        <authorList>
            <person name="Yamprayoonswat W."/>
            <person name="Boonvisut S."/>
            <person name="Jumpathong W."/>
            <person name="Sittihan S."/>
            <person name="Ruangsuj P."/>
            <person name="Wanthongcharoen S."/>
            <person name="Thongpramul N."/>
            <person name="Pimmason S."/>
            <person name="Yu B."/>
            <person name="Yasawong M."/>
        </authorList>
    </citation>
    <scope>NUCLEOTIDE SEQUENCE [LARGE SCALE GENOMIC DNA]</scope>
    <source>
        <strain evidence="2 3">IM0101</strain>
    </source>
</reference>
<sequence length="500" mass="55200">MKKSKKRKRCWLVTNSTTPVVKGCSYVITHTPSLVRYGSKPERELNKDPELLPHILNSLRSYEDAVAYPPNQVFIGNMRPDVLREYDRPWTNVNLEEARRSSPWGEILPEDEFYGWLKIADEFNLLWLEENFLAKEIRKKLQKSSLITTEDRNALGEGYSKEDIEKEISNEDTLPLYVNNDELIGLIKAGHDEDPFLSAHILLENLANKASGIIAMRHVLSAFDIMPEEIDYVIGCDEEAVGDRYQRGGGNMAKSIAQHAGCINASGADVKSFCCAPAHAISIASSLTYSGVYKNVLVIGGGSLAKLGMKYAGNMAKGMPITEDQMGAIGIIIGENDGKSPKVRMDAFGKHDISAGSSTQAIYESLVIKPLNQIGKNLTDIDKYAVELHNPDVTEPNGNGNVPRGNYRTLAAMAVLRDEISREKMESFEQNYGMAGFSPTQGHIASAIPFMGHAREMLINGEMHNAMFVGKGSLFLGKMTTLSDGMSFILEKNEGNKNNI</sequence>
<gene>
    <name evidence="2" type="ORF">D7Z54_27520</name>
</gene>
<comment type="caution">
    <text evidence="2">The sequence shown here is derived from an EMBL/GenBank/DDBJ whole genome shotgun (WGS) entry which is preliminary data.</text>
</comment>
<dbReference type="Pfam" id="PF19364">
    <property type="entry name" value="DUF5940"/>
    <property type="match status" value="1"/>
</dbReference>
<evidence type="ECO:0000313" key="3">
    <source>
        <dbReference type="Proteomes" id="UP000275076"/>
    </source>
</evidence>
<name>A0A428MVK3_9BACI</name>